<evidence type="ECO:0000313" key="3">
    <source>
        <dbReference type="Proteomes" id="UP000005629"/>
    </source>
</evidence>
<dbReference type="HOGENOM" id="CLU_544695_0_0_2"/>
<feature type="domain" description="Right handed beta helix" evidence="1">
    <location>
        <begin position="335"/>
        <end position="448"/>
    </location>
</feature>
<name>G0HSG6_HALHT</name>
<gene>
    <name evidence="2" type="ordered locus">HAH_0366</name>
</gene>
<dbReference type="InterPro" id="IPR039448">
    <property type="entry name" value="Beta_helix"/>
</dbReference>
<dbReference type="InterPro" id="IPR011050">
    <property type="entry name" value="Pectin_lyase_fold/virulence"/>
</dbReference>
<protein>
    <recommendedName>
        <fullName evidence="1">Right handed beta helix domain-containing protein</fullName>
    </recommendedName>
</protein>
<organism evidence="2 3">
    <name type="scientific">Haloarcula hispanica (strain ATCC 33960 / DSM 4426 / JCM 8911 / NBRC 102182 / NCIMB 2187 / VKM B-1755)</name>
    <dbReference type="NCBI Taxonomy" id="634497"/>
    <lineage>
        <taxon>Archaea</taxon>
        <taxon>Methanobacteriati</taxon>
        <taxon>Methanobacteriota</taxon>
        <taxon>Stenosarchaea group</taxon>
        <taxon>Halobacteria</taxon>
        <taxon>Halobacteriales</taxon>
        <taxon>Haloarculaceae</taxon>
        <taxon>Haloarcula</taxon>
    </lineage>
</organism>
<dbReference type="Proteomes" id="UP000005629">
    <property type="component" value="Chromosome I"/>
</dbReference>
<proteinExistence type="predicted"/>
<evidence type="ECO:0000259" key="1">
    <source>
        <dbReference type="Pfam" id="PF13229"/>
    </source>
</evidence>
<reference evidence="2 3" key="1">
    <citation type="journal article" date="2011" name="J. Bacteriol.">
        <title>Complete genome sequence of Haloarcula hispanica, a model haloarchaeon for studying genetics, metabolism, and virus-host interaction.</title>
        <authorList>
            <person name="Liu H."/>
            <person name="Wu Z."/>
            <person name="Li M."/>
            <person name="Zhang F."/>
            <person name="Zheng H."/>
            <person name="Han J."/>
            <person name="Liu J."/>
            <person name="Zhou J."/>
            <person name="Wang S."/>
            <person name="Xiang H."/>
        </authorList>
    </citation>
    <scope>NUCLEOTIDE SEQUENCE [LARGE SCALE GENOMIC DNA]</scope>
    <source>
        <strain evidence="3">ATCC 33960 / DSM 4426 / JCM 8911 / NBRC 102182 / NCIMB 2187 / VKM B-1755</strain>
    </source>
</reference>
<sequence length="529" mass="56625">MIPNGLGMPSSRTLEIISTDQQSETGSLDVRYEFTTTGEIVPVNDGENAAEANDSVAKNDDETWTAIGRTGNGFGDSYEINGIVTGFNASGNYEIRLDGAVVTVSEVVAPADHVVEIQTTEDPSELDYELTTTGEPIPCTGDTENAADDNDSIVRNDDDTWTIDGYTGNGYGDQYYFSGEIVDFGPVEPFAAVYVDGKQIDLSPFERSPDPATEIGGGSGYANTVPESDANYVVETLSELLTALDAAGRGDTVYVAGDATIDASPVTGSDRLTVPTGVTLASNRGIDGASGGQISTGVIDYEHLMGLSEDVRLTGLRISGPETGYREYGTPVSSGVTVEGAGCEIDNTELWGFNHAALKLRTSTHIHHCHIHDNPMGGLGYGIQCLDGDNTLIEYNRFNFNRHSVASGTGEAGYEVRYNHFGGTETPSYQVGTHQPGGTTLLIHHNTFTPLRHVGQHPEEPGTHVSIRGVPEDRGEIHHNWFYNPKQPSAGRGNEAVIQPHVESLTNLHFGNNHYGQNIPDGDVGCPRR</sequence>
<dbReference type="AlphaFoldDB" id="G0HSG6"/>
<dbReference type="EMBL" id="CP002921">
    <property type="protein sequence ID" value="AEM55992.1"/>
    <property type="molecule type" value="Genomic_DNA"/>
</dbReference>
<dbReference type="KEGG" id="hhi:HAH_0366"/>
<dbReference type="InterPro" id="IPR012334">
    <property type="entry name" value="Pectin_lyas_fold"/>
</dbReference>
<dbReference type="Pfam" id="PF13229">
    <property type="entry name" value="Beta_helix"/>
    <property type="match status" value="1"/>
</dbReference>
<dbReference type="SUPFAM" id="SSF51126">
    <property type="entry name" value="Pectin lyase-like"/>
    <property type="match status" value="1"/>
</dbReference>
<dbReference type="eggNOG" id="arCOG09176">
    <property type="taxonomic scope" value="Archaea"/>
</dbReference>
<accession>G0HSG6</accession>
<evidence type="ECO:0000313" key="2">
    <source>
        <dbReference type="EMBL" id="AEM55992.1"/>
    </source>
</evidence>
<dbReference type="Gene3D" id="2.160.20.10">
    <property type="entry name" value="Single-stranded right-handed beta-helix, Pectin lyase-like"/>
    <property type="match status" value="1"/>
</dbReference>